<reference evidence="4" key="1">
    <citation type="submission" date="2017-02" db="UniProtKB">
        <authorList>
            <consortium name="WormBaseParasite"/>
        </authorList>
    </citation>
    <scope>IDENTIFICATION</scope>
</reference>
<evidence type="ECO:0000256" key="1">
    <source>
        <dbReference type="SAM" id="SignalP"/>
    </source>
</evidence>
<evidence type="ECO:0000313" key="4">
    <source>
        <dbReference type="WBParaSite" id="HPLM_0001597201-mRNA-1"/>
    </source>
</evidence>
<name>A0A0N4WW61_HAEPC</name>
<evidence type="ECO:0000313" key="3">
    <source>
        <dbReference type="Proteomes" id="UP000268014"/>
    </source>
</evidence>
<evidence type="ECO:0000313" key="2">
    <source>
        <dbReference type="EMBL" id="VDO58416.1"/>
    </source>
</evidence>
<accession>A0A0N4WW61</accession>
<gene>
    <name evidence="2" type="ORF">HPLM_LOCUS15964</name>
</gene>
<dbReference type="AlphaFoldDB" id="A0A0N4WW61"/>
<dbReference type="Pfam" id="PF17351">
    <property type="entry name" value="DUF5380"/>
    <property type="match status" value="1"/>
</dbReference>
<dbReference type="EMBL" id="UZAF01019210">
    <property type="protein sequence ID" value="VDO58416.1"/>
    <property type="molecule type" value="Genomic_DNA"/>
</dbReference>
<feature type="signal peptide" evidence="1">
    <location>
        <begin position="1"/>
        <end position="21"/>
    </location>
</feature>
<dbReference type="WBParaSite" id="HPLM_0001597201-mRNA-1">
    <property type="protein sequence ID" value="HPLM_0001597201-mRNA-1"/>
    <property type="gene ID" value="HPLM_0001597201"/>
</dbReference>
<proteinExistence type="predicted"/>
<dbReference type="Proteomes" id="UP000268014">
    <property type="component" value="Unassembled WGS sequence"/>
</dbReference>
<keyword evidence="3" id="KW-1185">Reference proteome</keyword>
<reference evidence="2 3" key="2">
    <citation type="submission" date="2018-11" db="EMBL/GenBank/DDBJ databases">
        <authorList>
            <consortium name="Pathogen Informatics"/>
        </authorList>
    </citation>
    <scope>NUCLEOTIDE SEQUENCE [LARGE SCALE GENOMIC DNA]</scope>
    <source>
        <strain evidence="2 3">MHpl1</strain>
    </source>
</reference>
<sequence>MAYSIYAILTLLFLLGREVETKPLAQLFENLMKKHTEIKNQQLMQFISKAVPYGIDPPNPKIAEFFNDEVAAESRQKRREESIPTDEPISQRWLFALDLMTKPSCVWMDINAMLTFVHSDLNEFHSKHFIVICPLRGKRLAFNFGGGEGKAKRIGMAKQREEPGCIHIVICHLPSI</sequence>
<dbReference type="InterPro" id="IPR020376">
    <property type="entry name" value="Uncharacterised_F46C5.1"/>
</dbReference>
<protein>
    <submittedName>
        <fullName evidence="4">Pec_lyase_N domain-containing protein</fullName>
    </submittedName>
</protein>
<feature type="chain" id="PRO_5043124042" evidence="1">
    <location>
        <begin position="22"/>
        <end position="176"/>
    </location>
</feature>
<keyword evidence="1" id="KW-0732">Signal</keyword>
<organism evidence="4">
    <name type="scientific">Haemonchus placei</name>
    <name type="common">Barber's pole worm</name>
    <dbReference type="NCBI Taxonomy" id="6290"/>
    <lineage>
        <taxon>Eukaryota</taxon>
        <taxon>Metazoa</taxon>
        <taxon>Ecdysozoa</taxon>
        <taxon>Nematoda</taxon>
        <taxon>Chromadorea</taxon>
        <taxon>Rhabditida</taxon>
        <taxon>Rhabditina</taxon>
        <taxon>Rhabditomorpha</taxon>
        <taxon>Strongyloidea</taxon>
        <taxon>Trichostrongylidae</taxon>
        <taxon>Haemonchus</taxon>
    </lineage>
</organism>